<accession>A0A9P9YUI4</accession>
<dbReference type="Proteomes" id="UP001059596">
    <property type="component" value="Unassembled WGS sequence"/>
</dbReference>
<evidence type="ECO:0000313" key="2">
    <source>
        <dbReference type="Proteomes" id="UP001059596"/>
    </source>
</evidence>
<protein>
    <submittedName>
        <fullName evidence="1">Uncharacterized protein</fullName>
    </submittedName>
</protein>
<dbReference type="EMBL" id="JAMKOV010000002">
    <property type="protein sequence ID" value="KAI8043389.1"/>
    <property type="molecule type" value="Genomic_DNA"/>
</dbReference>
<keyword evidence="2" id="KW-1185">Reference proteome</keyword>
<name>A0A9P9YUI4_9MUSC</name>
<feature type="non-terminal residue" evidence="1">
    <location>
        <position position="92"/>
    </location>
</feature>
<sequence>FILILVIFREQFVLRSKVAHLLIKNSLSGRKWMLLIWMAFHRSPIQGLWKTSQHPTTFVTKRSVTGAFLRVNKPHKYGPASQHPAHRPSYDI</sequence>
<evidence type="ECO:0000313" key="1">
    <source>
        <dbReference type="EMBL" id="KAI8043389.1"/>
    </source>
</evidence>
<dbReference type="AlphaFoldDB" id="A0A9P9YUI4"/>
<gene>
    <name evidence="1" type="ORF">M5D96_004721</name>
</gene>
<reference evidence="1" key="1">
    <citation type="journal article" date="2023" name="Genome Biol. Evol.">
        <title>Long-read-based Genome Assembly of Drosophila gunungcola Reveals Fewer Chemosensory Genes in Flower-breeding Species.</title>
        <authorList>
            <person name="Negi A."/>
            <person name="Liao B.Y."/>
            <person name="Yeh S.D."/>
        </authorList>
    </citation>
    <scope>NUCLEOTIDE SEQUENCE</scope>
    <source>
        <strain evidence="1">Sukarami</strain>
    </source>
</reference>
<proteinExistence type="predicted"/>
<comment type="caution">
    <text evidence="1">The sequence shown here is derived from an EMBL/GenBank/DDBJ whole genome shotgun (WGS) entry which is preliminary data.</text>
</comment>
<organism evidence="1 2">
    <name type="scientific">Drosophila gunungcola</name>
    <name type="common">fruit fly</name>
    <dbReference type="NCBI Taxonomy" id="103775"/>
    <lineage>
        <taxon>Eukaryota</taxon>
        <taxon>Metazoa</taxon>
        <taxon>Ecdysozoa</taxon>
        <taxon>Arthropoda</taxon>
        <taxon>Hexapoda</taxon>
        <taxon>Insecta</taxon>
        <taxon>Pterygota</taxon>
        <taxon>Neoptera</taxon>
        <taxon>Endopterygota</taxon>
        <taxon>Diptera</taxon>
        <taxon>Brachycera</taxon>
        <taxon>Muscomorpha</taxon>
        <taxon>Ephydroidea</taxon>
        <taxon>Drosophilidae</taxon>
        <taxon>Drosophila</taxon>
        <taxon>Sophophora</taxon>
    </lineage>
</organism>